<keyword evidence="5" id="KW-1185">Reference proteome</keyword>
<dbReference type="PROSITE" id="PS51257">
    <property type="entry name" value="PROKAR_LIPOPROTEIN"/>
    <property type="match status" value="1"/>
</dbReference>
<dbReference type="SUPFAM" id="SSF50952">
    <property type="entry name" value="Soluble quinoprotein glucose dehydrogenase"/>
    <property type="match status" value="1"/>
</dbReference>
<feature type="compositionally biased region" description="Low complexity" evidence="1">
    <location>
        <begin position="23"/>
        <end position="58"/>
    </location>
</feature>
<evidence type="ECO:0000256" key="1">
    <source>
        <dbReference type="SAM" id="MobiDB-lite"/>
    </source>
</evidence>
<dbReference type="InterPro" id="IPR006311">
    <property type="entry name" value="TAT_signal"/>
</dbReference>
<gene>
    <name evidence="4" type="ORF">JOF54_000970</name>
</gene>
<dbReference type="Proteomes" id="UP000758168">
    <property type="component" value="Unassembled WGS sequence"/>
</dbReference>
<dbReference type="RefSeq" id="WP_210053494.1">
    <property type="nucleotide sequence ID" value="NZ_BAAAMH010000006.1"/>
</dbReference>
<proteinExistence type="predicted"/>
<dbReference type="Pfam" id="PF07995">
    <property type="entry name" value="GSDH"/>
    <property type="match status" value="1"/>
</dbReference>
<dbReference type="InterPro" id="IPR011041">
    <property type="entry name" value="Quinoprot_gluc/sorb_DH_b-prop"/>
</dbReference>
<dbReference type="PROSITE" id="PS51318">
    <property type="entry name" value="TAT"/>
    <property type="match status" value="1"/>
</dbReference>
<dbReference type="EMBL" id="JAGIOB010000001">
    <property type="protein sequence ID" value="MBP2416048.1"/>
    <property type="molecule type" value="Genomic_DNA"/>
</dbReference>
<accession>A0ABS4Z4R8</accession>
<evidence type="ECO:0000259" key="3">
    <source>
        <dbReference type="Pfam" id="PF07995"/>
    </source>
</evidence>
<evidence type="ECO:0000313" key="5">
    <source>
        <dbReference type="Proteomes" id="UP000758168"/>
    </source>
</evidence>
<comment type="caution">
    <text evidence="4">The sequence shown here is derived from an EMBL/GenBank/DDBJ whole genome shotgun (WGS) entry which is preliminary data.</text>
</comment>
<dbReference type="PANTHER" id="PTHR19328:SF13">
    <property type="entry name" value="HIPL1 PROTEIN"/>
    <property type="match status" value="1"/>
</dbReference>
<reference evidence="4 5" key="1">
    <citation type="submission" date="2021-03" db="EMBL/GenBank/DDBJ databases">
        <title>Sequencing the genomes of 1000 actinobacteria strains.</title>
        <authorList>
            <person name="Klenk H.-P."/>
        </authorList>
    </citation>
    <scope>NUCLEOTIDE SEQUENCE [LARGE SCALE GENOMIC DNA]</scope>
    <source>
        <strain evidence="4 5">DSM 12936</strain>
    </source>
</reference>
<dbReference type="Gene3D" id="2.120.10.30">
    <property type="entry name" value="TolB, C-terminal domain"/>
    <property type="match status" value="1"/>
</dbReference>
<name>A0ABS4Z4R8_9ACTN</name>
<keyword evidence="2" id="KW-0732">Signal</keyword>
<dbReference type="InterPro" id="IPR011042">
    <property type="entry name" value="6-blade_b-propeller_TolB-like"/>
</dbReference>
<sequence>MVTRRALLLGSTAAALGAVAGCSAPAAPGAAPVPASGGPASGASSSPGSPSHSAAPTSPRRPTPRPSPEPAVPTHPTPELADVVAEGLDVPWGLAFLASGDALVGERGTAKLLRVSPGGRTRTLGEVRGVVPPRGIGEGGLLGLALAPGDEDTLFAYITTADDDRVVRMSLAGGRVGRPRVVLAGIPTSTHHHGGRLLFDRAGRLLVSTGDAERPGLGQDRSALSGKILRLRPDGRAAAGNPFGDRTWSYGHRNVEGLALDDAGRLWATEFGDKEADELNVIRPGRNYGWPRVEGRSDVRGLTSPAATWSPTSACSPAGLAVAGSTAFVGALQGRCLFAVPLDGTGAGKPEAWFAGDHGRLRTVALAPDRTLWVTTSNTDGRVEPGRDDDRILRFRLT</sequence>
<evidence type="ECO:0000256" key="2">
    <source>
        <dbReference type="SAM" id="SignalP"/>
    </source>
</evidence>
<feature type="signal peptide" evidence="2">
    <location>
        <begin position="1"/>
        <end position="26"/>
    </location>
</feature>
<evidence type="ECO:0000313" key="4">
    <source>
        <dbReference type="EMBL" id="MBP2416048.1"/>
    </source>
</evidence>
<feature type="region of interest" description="Disordered" evidence="1">
    <location>
        <begin position="23"/>
        <end position="77"/>
    </location>
</feature>
<dbReference type="PANTHER" id="PTHR19328">
    <property type="entry name" value="HEDGEHOG-INTERACTING PROTEIN"/>
    <property type="match status" value="1"/>
</dbReference>
<feature type="domain" description="Glucose/Sorbosone dehydrogenase" evidence="3">
    <location>
        <begin position="88"/>
        <end position="383"/>
    </location>
</feature>
<feature type="compositionally biased region" description="Pro residues" evidence="1">
    <location>
        <begin position="59"/>
        <end position="76"/>
    </location>
</feature>
<organism evidence="4 5">
    <name type="scientific">Microlunatus capsulatus</name>
    <dbReference type="NCBI Taxonomy" id="99117"/>
    <lineage>
        <taxon>Bacteria</taxon>
        <taxon>Bacillati</taxon>
        <taxon>Actinomycetota</taxon>
        <taxon>Actinomycetes</taxon>
        <taxon>Propionibacteriales</taxon>
        <taxon>Propionibacteriaceae</taxon>
        <taxon>Microlunatus</taxon>
    </lineage>
</organism>
<protein>
    <submittedName>
        <fullName evidence="4">Glucose/arabinose dehydrogenase</fullName>
    </submittedName>
</protein>
<feature type="chain" id="PRO_5045678164" evidence="2">
    <location>
        <begin position="27"/>
        <end position="398"/>
    </location>
</feature>
<dbReference type="InterPro" id="IPR012938">
    <property type="entry name" value="Glc/Sorbosone_DH"/>
</dbReference>